<feature type="signal peptide" evidence="1">
    <location>
        <begin position="1"/>
        <end position="20"/>
    </location>
</feature>
<dbReference type="InterPro" id="IPR001466">
    <property type="entry name" value="Beta-lactam-related"/>
</dbReference>
<dbReference type="OrthoDB" id="10250282at2759"/>
<dbReference type="SUPFAM" id="SSF56601">
    <property type="entry name" value="beta-lactamase/transpeptidase-like"/>
    <property type="match status" value="1"/>
</dbReference>
<keyword evidence="5" id="KW-1185">Reference proteome</keyword>
<evidence type="ECO:0000259" key="3">
    <source>
        <dbReference type="Pfam" id="PF26335"/>
    </source>
</evidence>
<accession>A0A2J6TMD8</accession>
<evidence type="ECO:0000259" key="2">
    <source>
        <dbReference type="Pfam" id="PF00144"/>
    </source>
</evidence>
<dbReference type="STRING" id="1095630.A0A2J6TMD8"/>
<dbReference type="InParanoid" id="A0A2J6TMD8"/>
<evidence type="ECO:0000313" key="4">
    <source>
        <dbReference type="EMBL" id="PMD64180.1"/>
    </source>
</evidence>
<dbReference type="PANTHER" id="PTHR22935:SF97">
    <property type="entry name" value="BETA-LACTAMASE-RELATED DOMAIN-CONTAINING PROTEIN"/>
    <property type="match status" value="1"/>
</dbReference>
<protein>
    <submittedName>
        <fullName evidence="4">Beta-lactamase family protein</fullName>
    </submittedName>
</protein>
<gene>
    <name evidence="4" type="ORF">K444DRAFT_609153</name>
</gene>
<proteinExistence type="predicted"/>
<dbReference type="Pfam" id="PF00144">
    <property type="entry name" value="Beta-lactamase"/>
    <property type="match status" value="1"/>
</dbReference>
<dbReference type="Proteomes" id="UP000235371">
    <property type="component" value="Unassembled WGS sequence"/>
</dbReference>
<sequence>MHPIFLRLPIISFCISGALADFLGPSYPAPVDLTSHQSLVAAGWRNITSTLQRYIDHGDQDISSGAMADIKNLTFSLGMFSLNNPAASELQFHYTSPETANAPNGTHKVDENSIYRFASLTKVFTVLAGLLNFNDTEWDRPLTDIFPTLAEFAPKNQGEDGTVYATQWNKITPSALAAQVAGVSRDILPFGSGDVALQILPDIFVPGLGLPPVNVSDPKVVTPCVLNFLENGTICTAVPYLESAEIQAPIFEPWTTPNYANNGFILLGRAISATTGKTMEQLYQETIFNPLNMGSSHSSTPPESEWNHCVIPGDPSTTFAFDAGLLVSTGGLLSTISDLAKFGIGILNSTLLPPEQTRKWLKPVSHTARLQFSVGRPWEIFRYTHPSGHVTDIYTKLGDSGAYSSWLVLLPDYNAGFSILAASTMTNRFAIVEIIVELVVELILPALEKQAGIEAARNFAGTYTSGTPDLNSSLTLTHNQTPTSPPGLLISSWVSNGTDMITRLSEALGSPPWRLLPSISDLKAGRAAFLLASTRDAPTPRTPAGLFAGFESQDWLNAGSLAYGNIGVGSFVFDIGTDGKATAVSPSAFRITLERAT</sequence>
<feature type="chain" id="PRO_5014402911" evidence="1">
    <location>
        <begin position="21"/>
        <end position="597"/>
    </location>
</feature>
<dbReference type="Pfam" id="PF26335">
    <property type="entry name" value="ARB_00930_C"/>
    <property type="match status" value="1"/>
</dbReference>
<dbReference type="EMBL" id="KZ613769">
    <property type="protein sequence ID" value="PMD64180.1"/>
    <property type="molecule type" value="Genomic_DNA"/>
</dbReference>
<dbReference type="AlphaFoldDB" id="A0A2J6TMD8"/>
<dbReference type="InterPro" id="IPR051478">
    <property type="entry name" value="Beta-lactamase-like_AB/R"/>
</dbReference>
<evidence type="ECO:0000256" key="1">
    <source>
        <dbReference type="SAM" id="SignalP"/>
    </source>
</evidence>
<feature type="domain" description="Beta-lactamase-like ARB-00930-like C-terminal" evidence="3">
    <location>
        <begin position="453"/>
        <end position="596"/>
    </location>
</feature>
<organism evidence="4 5">
    <name type="scientific">Hyaloscypha bicolor E</name>
    <dbReference type="NCBI Taxonomy" id="1095630"/>
    <lineage>
        <taxon>Eukaryota</taxon>
        <taxon>Fungi</taxon>
        <taxon>Dikarya</taxon>
        <taxon>Ascomycota</taxon>
        <taxon>Pezizomycotina</taxon>
        <taxon>Leotiomycetes</taxon>
        <taxon>Helotiales</taxon>
        <taxon>Hyaloscyphaceae</taxon>
        <taxon>Hyaloscypha</taxon>
        <taxon>Hyaloscypha bicolor</taxon>
    </lineage>
</organism>
<feature type="domain" description="Beta-lactamase-related" evidence="2">
    <location>
        <begin position="105"/>
        <end position="430"/>
    </location>
</feature>
<dbReference type="InterPro" id="IPR058664">
    <property type="entry name" value="ARB_00930-like_C"/>
</dbReference>
<dbReference type="GeneID" id="36587600"/>
<dbReference type="InterPro" id="IPR012338">
    <property type="entry name" value="Beta-lactam/transpept-like"/>
</dbReference>
<reference evidence="4 5" key="1">
    <citation type="submission" date="2016-04" db="EMBL/GenBank/DDBJ databases">
        <title>A degradative enzymes factory behind the ericoid mycorrhizal symbiosis.</title>
        <authorList>
            <consortium name="DOE Joint Genome Institute"/>
            <person name="Martino E."/>
            <person name="Morin E."/>
            <person name="Grelet G."/>
            <person name="Kuo A."/>
            <person name="Kohler A."/>
            <person name="Daghino S."/>
            <person name="Barry K."/>
            <person name="Choi C."/>
            <person name="Cichocki N."/>
            <person name="Clum A."/>
            <person name="Copeland A."/>
            <person name="Hainaut M."/>
            <person name="Haridas S."/>
            <person name="Labutti K."/>
            <person name="Lindquist E."/>
            <person name="Lipzen A."/>
            <person name="Khouja H.-R."/>
            <person name="Murat C."/>
            <person name="Ohm R."/>
            <person name="Olson A."/>
            <person name="Spatafora J."/>
            <person name="Veneault-Fourrey C."/>
            <person name="Henrissat B."/>
            <person name="Grigoriev I."/>
            <person name="Martin F."/>
            <person name="Perotto S."/>
        </authorList>
    </citation>
    <scope>NUCLEOTIDE SEQUENCE [LARGE SCALE GENOMIC DNA]</scope>
    <source>
        <strain evidence="4 5">E</strain>
    </source>
</reference>
<dbReference type="PANTHER" id="PTHR22935">
    <property type="entry name" value="PENICILLIN-BINDING PROTEIN"/>
    <property type="match status" value="1"/>
</dbReference>
<dbReference type="RefSeq" id="XP_024741084.1">
    <property type="nucleotide sequence ID" value="XM_024879523.1"/>
</dbReference>
<name>A0A2J6TMD8_9HELO</name>
<evidence type="ECO:0000313" key="5">
    <source>
        <dbReference type="Proteomes" id="UP000235371"/>
    </source>
</evidence>
<dbReference type="Gene3D" id="3.40.710.10">
    <property type="entry name" value="DD-peptidase/beta-lactamase superfamily"/>
    <property type="match status" value="1"/>
</dbReference>
<keyword evidence="1" id="KW-0732">Signal</keyword>